<proteinExistence type="predicted"/>
<keyword evidence="1" id="KW-0812">Transmembrane</keyword>
<reference evidence="3" key="1">
    <citation type="submission" date="2016-10" db="EMBL/GenBank/DDBJ databases">
        <authorList>
            <person name="Varghese N."/>
        </authorList>
    </citation>
    <scope>NUCLEOTIDE SEQUENCE [LARGE SCALE GENOMIC DNA]</scope>
    <source>
        <strain evidence="3">DSM 45096 / BCRC 16803 / CGMCC 4.1857 / CIP 109030 / JCM 12277 / KCTC 19219 / NBRC 100920 / 33214</strain>
    </source>
</reference>
<name>A0A1H7P0P9_STRJI</name>
<feature type="transmembrane region" description="Helical" evidence="1">
    <location>
        <begin position="30"/>
        <end position="49"/>
    </location>
</feature>
<sequence length="76" mass="8235">MRKWAVAVAFMVAACALVWLAVRLLGGLFGWHTGWVVPVGMAPWLLIVGRMVAHQVLSSAAHSPGGRRRLWAGSDK</sequence>
<keyword evidence="1" id="KW-1133">Transmembrane helix</keyword>
<evidence type="ECO:0000256" key="1">
    <source>
        <dbReference type="SAM" id="Phobius"/>
    </source>
</evidence>
<dbReference type="AlphaFoldDB" id="A0A1H7P0P9"/>
<evidence type="ECO:0000313" key="3">
    <source>
        <dbReference type="Proteomes" id="UP000183015"/>
    </source>
</evidence>
<accession>A0A1H7P0P9</accession>
<dbReference type="EMBL" id="FOAZ01000007">
    <property type="protein sequence ID" value="SEL29206.1"/>
    <property type="molecule type" value="Genomic_DNA"/>
</dbReference>
<dbReference type="Proteomes" id="UP000183015">
    <property type="component" value="Unassembled WGS sequence"/>
</dbReference>
<gene>
    <name evidence="2" type="ORF">SAMN05414137_107159</name>
</gene>
<keyword evidence="1" id="KW-0472">Membrane</keyword>
<dbReference type="PROSITE" id="PS51257">
    <property type="entry name" value="PROKAR_LIPOPROTEIN"/>
    <property type="match status" value="1"/>
</dbReference>
<protein>
    <submittedName>
        <fullName evidence="2">Uncharacterized protein</fullName>
    </submittedName>
</protein>
<keyword evidence="3" id="KW-1185">Reference proteome</keyword>
<organism evidence="2 3">
    <name type="scientific">Streptacidiphilus jiangxiensis</name>
    <dbReference type="NCBI Taxonomy" id="235985"/>
    <lineage>
        <taxon>Bacteria</taxon>
        <taxon>Bacillati</taxon>
        <taxon>Actinomycetota</taxon>
        <taxon>Actinomycetes</taxon>
        <taxon>Kitasatosporales</taxon>
        <taxon>Streptomycetaceae</taxon>
        <taxon>Streptacidiphilus</taxon>
    </lineage>
</organism>
<evidence type="ECO:0000313" key="2">
    <source>
        <dbReference type="EMBL" id="SEL29206.1"/>
    </source>
</evidence>
<dbReference type="STRING" id="235985.SAMN05414137_107159"/>